<dbReference type="EMBL" id="JALGBH010000001">
    <property type="protein sequence ID" value="MCJ0742190.1"/>
    <property type="molecule type" value="Genomic_DNA"/>
</dbReference>
<keyword evidence="1" id="KW-1133">Transmembrane helix</keyword>
<dbReference type="RefSeq" id="WP_243360444.1">
    <property type="nucleotide sequence ID" value="NZ_JALGBH010000001.1"/>
</dbReference>
<dbReference type="Pfam" id="PF03929">
    <property type="entry name" value="PepSY_TM"/>
    <property type="match status" value="1"/>
</dbReference>
<dbReference type="Proteomes" id="UP001165460">
    <property type="component" value="Unassembled WGS sequence"/>
</dbReference>
<accession>A0ABS9ZUC3</accession>
<feature type="transmembrane region" description="Helical" evidence="1">
    <location>
        <begin position="209"/>
        <end position="229"/>
    </location>
</feature>
<dbReference type="PANTHER" id="PTHR34219">
    <property type="entry name" value="IRON-REGULATED INNER MEMBRANE PROTEIN-RELATED"/>
    <property type="match status" value="1"/>
</dbReference>
<organism evidence="2 3">
    <name type="scientific">Pedobacter montanisoli</name>
    <dbReference type="NCBI Taxonomy" id="2923277"/>
    <lineage>
        <taxon>Bacteria</taxon>
        <taxon>Pseudomonadati</taxon>
        <taxon>Bacteroidota</taxon>
        <taxon>Sphingobacteriia</taxon>
        <taxon>Sphingobacteriales</taxon>
        <taxon>Sphingobacteriaceae</taxon>
        <taxon>Pedobacter</taxon>
    </lineage>
</organism>
<feature type="transmembrane region" description="Helical" evidence="1">
    <location>
        <begin position="159"/>
        <end position="179"/>
    </location>
</feature>
<evidence type="ECO:0000313" key="2">
    <source>
        <dbReference type="EMBL" id="MCJ0742190.1"/>
    </source>
</evidence>
<protein>
    <submittedName>
        <fullName evidence="2">PepSY domain-containing protein</fullName>
    </submittedName>
</protein>
<feature type="transmembrane region" description="Helical" evidence="1">
    <location>
        <begin position="374"/>
        <end position="396"/>
    </location>
</feature>
<proteinExistence type="predicted"/>
<keyword evidence="1" id="KW-0472">Membrane</keyword>
<sequence>MKKLFRSLLRRKRKNESFFKYAMGILHLWLGLLSGIVVMLVCFTGCIYAFKNQFFDLYNRDKVFVHAETGTPKISLDQINNRLKTEEKVLRSVIIPESRKRSYIVAYSNVNNKQQVRTIYIHPYNGKELGTASHSFNTFFETVLELHRNLLLGDAGRQIVGAAVLMFVFLLFSGLVLWWPKKWKQLKQALTVKWKARFYRVNYDLHNTLGFYSTIFLLFIALTGLYVTYPWVKNSLIVSLGGQSIGNANGAASKADETAFNDILKDMLDRQNEIHTLKDVRPVSLDQIINLTQEKLPHEGTLSLQLPDDKNPRYVVQKNNSQNWLGALLPDEISFDKEGNFKTLHLFTQKPLNKQFTELAKPLHTGEIFGLKGIIFYFIVCLIGCSLPLTGFIIWYKKAV</sequence>
<gene>
    <name evidence="2" type="ORF">MMF97_05650</name>
</gene>
<dbReference type="InterPro" id="IPR005625">
    <property type="entry name" value="PepSY-ass_TM"/>
</dbReference>
<keyword evidence="1" id="KW-0812">Transmembrane</keyword>
<feature type="transmembrane region" description="Helical" evidence="1">
    <location>
        <begin position="21"/>
        <end position="50"/>
    </location>
</feature>
<reference evidence="2" key="1">
    <citation type="submission" date="2022-03" db="EMBL/GenBank/DDBJ databases">
        <authorList>
            <person name="Woo C.Y."/>
        </authorList>
    </citation>
    <scope>NUCLEOTIDE SEQUENCE</scope>
    <source>
        <strain evidence="2">CYS-01</strain>
    </source>
</reference>
<comment type="caution">
    <text evidence="2">The sequence shown here is derived from an EMBL/GenBank/DDBJ whole genome shotgun (WGS) entry which is preliminary data.</text>
</comment>
<evidence type="ECO:0000256" key="1">
    <source>
        <dbReference type="SAM" id="Phobius"/>
    </source>
</evidence>
<evidence type="ECO:0000313" key="3">
    <source>
        <dbReference type="Proteomes" id="UP001165460"/>
    </source>
</evidence>
<keyword evidence="3" id="KW-1185">Reference proteome</keyword>
<name>A0ABS9ZUC3_9SPHI</name>